<dbReference type="GO" id="GO:0003677">
    <property type="term" value="F:DNA binding"/>
    <property type="evidence" value="ECO:0007669"/>
    <property type="project" value="UniProtKB-KW"/>
</dbReference>
<evidence type="ECO:0000256" key="5">
    <source>
        <dbReference type="ARBA" id="ARBA00023242"/>
    </source>
</evidence>
<dbReference type="AlphaFoldDB" id="A0AAN6ITM5"/>
<feature type="compositionally biased region" description="Polar residues" evidence="6">
    <location>
        <begin position="847"/>
        <end position="856"/>
    </location>
</feature>
<proteinExistence type="predicted"/>
<feature type="region of interest" description="Disordered" evidence="6">
    <location>
        <begin position="142"/>
        <end position="181"/>
    </location>
</feature>
<keyword evidence="3" id="KW-0238">DNA-binding</keyword>
<feature type="compositionally biased region" description="Basic and acidic residues" evidence="6">
    <location>
        <begin position="165"/>
        <end position="174"/>
    </location>
</feature>
<dbReference type="PANTHER" id="PTHR43374:SF1">
    <property type="entry name" value="FLAVIN PRENYLTRANSFERASE PAD1, MITOCHONDRIAL"/>
    <property type="match status" value="1"/>
</dbReference>
<dbReference type="EMBL" id="JAJGCB010000029">
    <property type="protein sequence ID" value="KAJ8986971.1"/>
    <property type="molecule type" value="Genomic_DNA"/>
</dbReference>
<dbReference type="PANTHER" id="PTHR43374">
    <property type="entry name" value="FLAVIN PRENYLTRANSFERASE"/>
    <property type="match status" value="1"/>
</dbReference>
<dbReference type="InterPro" id="IPR036864">
    <property type="entry name" value="Zn2-C6_fun-type_DNA-bd_sf"/>
</dbReference>
<evidence type="ECO:0000259" key="7">
    <source>
        <dbReference type="PROSITE" id="PS50048"/>
    </source>
</evidence>
<dbReference type="Pfam" id="PF00172">
    <property type="entry name" value="Zn_clus"/>
    <property type="match status" value="1"/>
</dbReference>
<accession>A0AAN6ITM5</accession>
<dbReference type="PROSITE" id="PS50048">
    <property type="entry name" value="ZN2_CY6_FUNGAL_2"/>
    <property type="match status" value="1"/>
</dbReference>
<dbReference type="Pfam" id="PF04082">
    <property type="entry name" value="Fungal_trans"/>
    <property type="match status" value="1"/>
</dbReference>
<dbReference type="GO" id="GO:0016831">
    <property type="term" value="F:carboxy-lyase activity"/>
    <property type="evidence" value="ECO:0007669"/>
    <property type="project" value="TreeGrafter"/>
</dbReference>
<keyword evidence="1" id="KW-0479">Metal-binding</keyword>
<sequence>MDSRGASTANTAASDYHDDSTYETTADGRIEMAQEEIDAIIRNKRKVRDPKACYACHRRKVKCDRKLPCDSCIKRDHPELCSYERPTKKRRIALSTALSHPEGGIADAHDPLLQSGQYVTVPRAQWEQMNRELQQLRGVTKTELASPTLQQREVDESNPPGTISRSDDTDREGIHAPSNQMGMMHLGSRSVLAYMMGLGRSQSTQDTARSLLEENILPKLGLDNESATYPFVDLWSTTSSMQDVSGLLKAIPDDELCKEFFVAYRDIAGALYPVVPDTASFEDTLIFMLSNRARAQRDNLELDPNKPYGVSLPWLSLVFAVFASGAQSSDRPAKERELTSQVYVCCSYQALRMSNFMTHPCLETIEASLIIGNVLSYNMNPGVAYIFLGMTLRMAFSIGLQIDSHHFTDAERWTRRRIWWALAWQDSHFAVSYDRPTSSVLCIPDIPYGKFSSPGDRSYAETMFGIIRLTQEIVRERLLHPRSYMTWERIRKYTQEISEIFSQGAIHLRDRNHCHNMIQHLERLALKIHCSYLTSELCRPALKEPPPSAADGTAQSNLTPNQSPPGGGKKPPYTSAQSPAGSSSLDPSSRAQLRRQCVENLEATVASYVELHAINRFASRSWIGLQRAISAAFLLGTLPETGHDQQRLSMLRELEKVIAQRTWEDPTFEIQSQETSSSSTQRAAVAGGRTAEPPLADSPHWARSMAKSLNALGKLNAALAGPKPSHHHHVKQQGSTASYMNGHSHGGAGGTTGSGSNSNNMYMGGGVSTSAATTTGTAPPSFTASPSQGQGQDRQPQSQSQQYPPPPPPLQGVTNLKQEPFSPALATSGILAGTGGGMVGPGPITPDSTGSSSDWNYGNIHERAAEYVQAPFWGDSNLGGFAG</sequence>
<dbReference type="CDD" id="cd12148">
    <property type="entry name" value="fungal_TF_MHR"/>
    <property type="match status" value="1"/>
</dbReference>
<feature type="compositionally biased region" description="Low complexity" evidence="6">
    <location>
        <begin position="754"/>
        <end position="802"/>
    </location>
</feature>
<feature type="compositionally biased region" description="Gly residues" evidence="6">
    <location>
        <begin position="744"/>
        <end position="753"/>
    </location>
</feature>
<dbReference type="Proteomes" id="UP001161757">
    <property type="component" value="Unassembled WGS sequence"/>
</dbReference>
<feature type="compositionally biased region" description="Low complexity" evidence="6">
    <location>
        <begin position="671"/>
        <end position="681"/>
    </location>
</feature>
<dbReference type="Gene3D" id="4.10.240.10">
    <property type="entry name" value="Zn(2)-C6 fungal-type DNA-binding domain"/>
    <property type="match status" value="1"/>
</dbReference>
<dbReference type="GO" id="GO:0006351">
    <property type="term" value="P:DNA-templated transcription"/>
    <property type="evidence" value="ECO:0007669"/>
    <property type="project" value="InterPro"/>
</dbReference>
<feature type="region of interest" description="Disordered" evidence="6">
    <location>
        <begin position="668"/>
        <end position="699"/>
    </location>
</feature>
<dbReference type="SMART" id="SM00066">
    <property type="entry name" value="GAL4"/>
    <property type="match status" value="1"/>
</dbReference>
<keyword evidence="4" id="KW-0804">Transcription</keyword>
<organism evidence="8 9">
    <name type="scientific">Exophiala dermatitidis</name>
    <name type="common">Black yeast-like fungus</name>
    <name type="synonym">Wangiella dermatitidis</name>
    <dbReference type="NCBI Taxonomy" id="5970"/>
    <lineage>
        <taxon>Eukaryota</taxon>
        <taxon>Fungi</taxon>
        <taxon>Dikarya</taxon>
        <taxon>Ascomycota</taxon>
        <taxon>Pezizomycotina</taxon>
        <taxon>Eurotiomycetes</taxon>
        <taxon>Chaetothyriomycetidae</taxon>
        <taxon>Chaetothyriales</taxon>
        <taxon>Herpotrichiellaceae</taxon>
        <taxon>Exophiala</taxon>
    </lineage>
</organism>
<comment type="caution">
    <text evidence="8">The sequence shown here is derived from an EMBL/GenBank/DDBJ whole genome shotgun (WGS) entry which is preliminary data.</text>
</comment>
<dbReference type="GO" id="GO:0008270">
    <property type="term" value="F:zinc ion binding"/>
    <property type="evidence" value="ECO:0007669"/>
    <property type="project" value="InterPro"/>
</dbReference>
<keyword evidence="2" id="KW-0805">Transcription regulation</keyword>
<dbReference type="SUPFAM" id="SSF57701">
    <property type="entry name" value="Zn2/Cys6 DNA-binding domain"/>
    <property type="match status" value="1"/>
</dbReference>
<keyword evidence="5" id="KW-0539">Nucleus</keyword>
<dbReference type="GO" id="GO:0000981">
    <property type="term" value="F:DNA-binding transcription factor activity, RNA polymerase II-specific"/>
    <property type="evidence" value="ECO:0007669"/>
    <property type="project" value="InterPro"/>
</dbReference>
<evidence type="ECO:0000256" key="1">
    <source>
        <dbReference type="ARBA" id="ARBA00022723"/>
    </source>
</evidence>
<feature type="region of interest" description="Disordered" evidence="6">
    <location>
        <begin position="718"/>
        <end position="857"/>
    </location>
</feature>
<feature type="compositionally biased region" description="Polar residues" evidence="6">
    <location>
        <begin position="1"/>
        <end position="13"/>
    </location>
</feature>
<dbReference type="InterPro" id="IPR001138">
    <property type="entry name" value="Zn2Cys6_DnaBD"/>
</dbReference>
<feature type="region of interest" description="Disordered" evidence="6">
    <location>
        <begin position="1"/>
        <end position="22"/>
    </location>
</feature>
<evidence type="ECO:0000313" key="8">
    <source>
        <dbReference type="EMBL" id="KAJ8986971.1"/>
    </source>
</evidence>
<evidence type="ECO:0000256" key="3">
    <source>
        <dbReference type="ARBA" id="ARBA00023125"/>
    </source>
</evidence>
<reference evidence="8" key="1">
    <citation type="submission" date="2023-01" db="EMBL/GenBank/DDBJ databases">
        <title>Exophiala dermititidis isolated from Cystic Fibrosis Patient.</title>
        <authorList>
            <person name="Kurbessoian T."/>
            <person name="Crocker A."/>
            <person name="Murante D."/>
            <person name="Hogan D.A."/>
            <person name="Stajich J.E."/>
        </authorList>
    </citation>
    <scope>NUCLEOTIDE SEQUENCE</scope>
    <source>
        <strain evidence="8">Ex8</strain>
    </source>
</reference>
<evidence type="ECO:0000256" key="4">
    <source>
        <dbReference type="ARBA" id="ARBA00023163"/>
    </source>
</evidence>
<dbReference type="InterPro" id="IPR007219">
    <property type="entry name" value="XnlR_reg_dom"/>
</dbReference>
<dbReference type="CDD" id="cd00067">
    <property type="entry name" value="GAL4"/>
    <property type="match status" value="1"/>
</dbReference>
<feature type="region of interest" description="Disordered" evidence="6">
    <location>
        <begin position="543"/>
        <end position="591"/>
    </location>
</feature>
<protein>
    <recommendedName>
        <fullName evidence="7">Zn(2)-C6 fungal-type domain-containing protein</fullName>
    </recommendedName>
</protein>
<dbReference type="SMART" id="SM00906">
    <property type="entry name" value="Fungal_trans"/>
    <property type="match status" value="1"/>
</dbReference>
<dbReference type="InterPro" id="IPR004507">
    <property type="entry name" value="UbiX-like"/>
</dbReference>
<evidence type="ECO:0000256" key="2">
    <source>
        <dbReference type="ARBA" id="ARBA00023015"/>
    </source>
</evidence>
<evidence type="ECO:0000256" key="6">
    <source>
        <dbReference type="SAM" id="MobiDB-lite"/>
    </source>
</evidence>
<feature type="domain" description="Zn(2)-C6 fungal-type" evidence="7">
    <location>
        <begin position="52"/>
        <end position="83"/>
    </location>
</feature>
<gene>
    <name evidence="8" type="ORF">HRR80_008911</name>
</gene>
<dbReference type="PROSITE" id="PS00463">
    <property type="entry name" value="ZN2_CY6_FUNGAL_1"/>
    <property type="match status" value="1"/>
</dbReference>
<feature type="compositionally biased region" description="Low complexity" evidence="6">
    <location>
        <begin position="578"/>
        <end position="589"/>
    </location>
</feature>
<name>A0AAN6ITM5_EXODE</name>
<evidence type="ECO:0000313" key="9">
    <source>
        <dbReference type="Proteomes" id="UP001161757"/>
    </source>
</evidence>